<dbReference type="PANTHER" id="PTHR43200">
    <property type="entry name" value="PHOSPHATASE"/>
    <property type="match status" value="1"/>
</dbReference>
<organism evidence="7 8">
    <name type="scientific">Thanatephorus cucumeris (strain AG1-IA)</name>
    <name type="common">Rice sheath blight fungus</name>
    <name type="synonym">Rhizoctonia solani</name>
    <dbReference type="NCBI Taxonomy" id="983506"/>
    <lineage>
        <taxon>Eukaryota</taxon>
        <taxon>Fungi</taxon>
        <taxon>Dikarya</taxon>
        <taxon>Basidiomycota</taxon>
        <taxon>Agaricomycotina</taxon>
        <taxon>Agaricomycetes</taxon>
        <taxon>Cantharellales</taxon>
        <taxon>Ceratobasidiaceae</taxon>
        <taxon>Rhizoctonia</taxon>
        <taxon>Rhizoctonia solani AG-1</taxon>
    </lineage>
</organism>
<feature type="binding site" evidence="6">
    <location>
        <position position="257"/>
    </location>
    <ligand>
        <name>Mg(2+)</name>
        <dbReference type="ChEBI" id="CHEBI:18420"/>
        <label>1</label>
        <note>catalytic</note>
    </ligand>
</feature>
<proteinExistence type="inferred from homology"/>
<dbReference type="PRINTS" id="PR00377">
    <property type="entry name" value="IMPHPHTASES"/>
</dbReference>
<dbReference type="OMA" id="MSYQQER"/>
<comment type="caution">
    <text evidence="7">The sequence shown here is derived from an EMBL/GenBank/DDBJ whole genome shotgun (WGS) entry which is preliminary data.</text>
</comment>
<keyword evidence="4" id="KW-0378">Hydrolase</keyword>
<evidence type="ECO:0000256" key="2">
    <source>
        <dbReference type="ARBA" id="ARBA00009759"/>
    </source>
</evidence>
<gene>
    <name evidence="7" type="ORF">AG1IA_07230</name>
</gene>
<dbReference type="EMBL" id="AFRT01002063">
    <property type="protein sequence ID" value="ELU38743.1"/>
    <property type="molecule type" value="Genomic_DNA"/>
</dbReference>
<dbReference type="HOGENOM" id="CLU_033446_2_1_1"/>
<dbReference type="GO" id="GO:0008441">
    <property type="term" value="F:3'(2'),5'-bisphosphate nucleotidase activity"/>
    <property type="evidence" value="ECO:0007669"/>
    <property type="project" value="TreeGrafter"/>
</dbReference>
<name>L8WPP8_THACA</name>
<dbReference type="AlphaFoldDB" id="L8WPP8"/>
<dbReference type="InterPro" id="IPR020583">
    <property type="entry name" value="Inositol_monoP_metal-BS"/>
</dbReference>
<feature type="binding site" evidence="6">
    <location>
        <position position="258"/>
    </location>
    <ligand>
        <name>Mg(2+)</name>
        <dbReference type="ChEBI" id="CHEBI:18420"/>
        <label>1</label>
        <note>catalytic</note>
    </ligand>
</feature>
<dbReference type="CDD" id="cd01517">
    <property type="entry name" value="PAP_phosphatase"/>
    <property type="match status" value="1"/>
</dbReference>
<dbReference type="Pfam" id="PF00459">
    <property type="entry name" value="Inositol_P"/>
    <property type="match status" value="1"/>
</dbReference>
<dbReference type="InterPro" id="IPR051090">
    <property type="entry name" value="Inositol_monoP_superfamily"/>
</dbReference>
<keyword evidence="3 6" id="KW-0479">Metal-binding</keyword>
<comment type="similarity">
    <text evidence="2">Belongs to the inositol monophosphatase superfamily.</text>
</comment>
<sequence>MYEILFITIAIHWSCNWAFRSYIYAQTRALCGRMSALILGLRLRPSGSAAPCSTIPPLNEKHPASLYPSHSTSWVLRVRFDQIIRSKRQTRPTILQPFKFVQSSKMAAAKYALEKQVAIAAVSRACGLTTSVFQKLVTAETLIKGDKSPVTVGDIGAQAVVNTILSKAFPDDPIVGEEDAGDLRDNTDKARSLRERVIQLANGTLSPPPTLEELKTGQNVGDWGLGAPRTEAELLDAIDRGTHAGGEKGRMWTLDPIDGTKGFLRGGQYAVCLAFIVDSVVQLGVMGCPNLPATHGDGQGEKGCLFVAVRGQGAEQVSSMDIESVEAAHSSHSFSARVSSALGITAPPVRMDSQAKYCELARSGGIYLRMPVGTGYVEKIWDHAPGSLLIEEAGGTITDSLGQSLHFGSGRTLGENNGIVAAGKELHPKVIEAIRKLREEGK</sequence>
<reference evidence="7 8" key="1">
    <citation type="journal article" date="2013" name="Nat. Commun.">
        <title>The evolution and pathogenic mechanisms of the rice sheath blight pathogen.</title>
        <authorList>
            <person name="Zheng A."/>
            <person name="Lin R."/>
            <person name="Xu L."/>
            <person name="Qin P."/>
            <person name="Tang C."/>
            <person name="Ai P."/>
            <person name="Zhang D."/>
            <person name="Liu Y."/>
            <person name="Sun Z."/>
            <person name="Feng H."/>
            <person name="Wang Y."/>
            <person name="Chen Y."/>
            <person name="Liang X."/>
            <person name="Fu R."/>
            <person name="Li Q."/>
            <person name="Zhang J."/>
            <person name="Yu X."/>
            <person name="Xie Z."/>
            <person name="Ding L."/>
            <person name="Guan P."/>
            <person name="Tang J."/>
            <person name="Liang Y."/>
            <person name="Wang S."/>
            <person name="Deng Q."/>
            <person name="Li S."/>
            <person name="Zhu J."/>
            <person name="Wang L."/>
            <person name="Liu H."/>
            <person name="Li P."/>
        </authorList>
    </citation>
    <scope>NUCLEOTIDE SEQUENCE [LARGE SCALE GENOMIC DNA]</scope>
    <source>
        <strain evidence="8">AG-1 IA</strain>
    </source>
</reference>
<dbReference type="SUPFAM" id="SSF56655">
    <property type="entry name" value="Carbohydrate phosphatase"/>
    <property type="match status" value="1"/>
</dbReference>
<evidence type="ECO:0000256" key="1">
    <source>
        <dbReference type="ARBA" id="ARBA00001946"/>
    </source>
</evidence>
<dbReference type="Gene3D" id="3.30.540.10">
    <property type="entry name" value="Fructose-1,6-Bisphosphatase, subunit A, domain 1"/>
    <property type="match status" value="1"/>
</dbReference>
<keyword evidence="5 6" id="KW-0460">Magnesium</keyword>
<feature type="binding site" evidence="6">
    <location>
        <position position="177"/>
    </location>
    <ligand>
        <name>Mg(2+)</name>
        <dbReference type="ChEBI" id="CHEBI:18420"/>
        <label>1</label>
        <note>catalytic</note>
    </ligand>
</feature>
<evidence type="ECO:0000256" key="3">
    <source>
        <dbReference type="ARBA" id="ARBA00022723"/>
    </source>
</evidence>
<dbReference type="InterPro" id="IPR000760">
    <property type="entry name" value="Inositol_monophosphatase-like"/>
</dbReference>
<feature type="binding site" evidence="6">
    <location>
        <position position="255"/>
    </location>
    <ligand>
        <name>Mg(2+)</name>
        <dbReference type="ChEBI" id="CHEBI:18420"/>
        <label>1</label>
        <note>catalytic</note>
    </ligand>
</feature>
<dbReference type="Proteomes" id="UP000011668">
    <property type="component" value="Unassembled WGS sequence"/>
</dbReference>
<dbReference type="PANTHER" id="PTHR43200:SF6">
    <property type="entry name" value="3'(2'),5'-BISPHOSPHATE NUCLEOTIDASE"/>
    <property type="match status" value="1"/>
</dbReference>
<feature type="binding site" evidence="6">
    <location>
        <position position="382"/>
    </location>
    <ligand>
        <name>Mg(2+)</name>
        <dbReference type="ChEBI" id="CHEBI:18420"/>
        <label>1</label>
        <note>catalytic</note>
    </ligand>
</feature>
<comment type="cofactor">
    <cofactor evidence="1 6">
        <name>Mg(2+)</name>
        <dbReference type="ChEBI" id="CHEBI:18420"/>
    </cofactor>
</comment>
<dbReference type="PROSITE" id="PS00629">
    <property type="entry name" value="IMP_1"/>
    <property type="match status" value="1"/>
</dbReference>
<evidence type="ECO:0000256" key="5">
    <source>
        <dbReference type="ARBA" id="ARBA00022842"/>
    </source>
</evidence>
<protein>
    <submittedName>
        <fullName evidence="7">3',5'-bisphosphate nucleotidase</fullName>
    </submittedName>
</protein>
<accession>L8WPP8</accession>
<keyword evidence="8" id="KW-1185">Reference proteome</keyword>
<evidence type="ECO:0000313" key="7">
    <source>
        <dbReference type="EMBL" id="ELU38743.1"/>
    </source>
</evidence>
<evidence type="ECO:0000313" key="8">
    <source>
        <dbReference type="Proteomes" id="UP000011668"/>
    </source>
</evidence>
<dbReference type="Gene3D" id="3.40.190.80">
    <property type="match status" value="1"/>
</dbReference>
<dbReference type="GO" id="GO:0000103">
    <property type="term" value="P:sulfate assimilation"/>
    <property type="evidence" value="ECO:0007669"/>
    <property type="project" value="TreeGrafter"/>
</dbReference>
<evidence type="ECO:0000256" key="4">
    <source>
        <dbReference type="ARBA" id="ARBA00022801"/>
    </source>
</evidence>
<evidence type="ECO:0000256" key="6">
    <source>
        <dbReference type="PIRSR" id="PIRSR600760-2"/>
    </source>
</evidence>
<dbReference type="STRING" id="983506.L8WPP8"/>
<dbReference type="GO" id="GO:0046872">
    <property type="term" value="F:metal ion binding"/>
    <property type="evidence" value="ECO:0007669"/>
    <property type="project" value="UniProtKB-KW"/>
</dbReference>
<dbReference type="OrthoDB" id="411145at2759"/>